<sequence length="77" mass="8583">MNTVEVTIVREKYRIKGEASPEQIEKAAALLDEMMRSILAGNPSLPLHQVAVLAALNLANDYLTLKEEYESLVKMLP</sequence>
<dbReference type="RefSeq" id="WP_078666410.1">
    <property type="nucleotide sequence ID" value="NZ_FUXM01000042.1"/>
</dbReference>
<dbReference type="InterPro" id="IPR007838">
    <property type="entry name" value="Cell_div_ZapA-like"/>
</dbReference>
<dbReference type="PANTHER" id="PTHR34981:SF1">
    <property type="entry name" value="CELL DIVISION PROTEIN ZAPA"/>
    <property type="match status" value="1"/>
</dbReference>
<dbReference type="InterPro" id="IPR053712">
    <property type="entry name" value="Bac_CellDiv_Activator"/>
</dbReference>
<keyword evidence="6" id="KW-0131">Cell cycle</keyword>
<evidence type="ECO:0000256" key="3">
    <source>
        <dbReference type="ARBA" id="ARBA00022490"/>
    </source>
</evidence>
<evidence type="ECO:0000256" key="9">
    <source>
        <dbReference type="ARBA" id="ARBA00033158"/>
    </source>
</evidence>
<dbReference type="Proteomes" id="UP000189933">
    <property type="component" value="Unassembled WGS sequence"/>
</dbReference>
<dbReference type="AlphaFoldDB" id="A0A1T4S3S9"/>
<evidence type="ECO:0000313" key="10">
    <source>
        <dbReference type="EMBL" id="SKA22949.1"/>
    </source>
</evidence>
<proteinExistence type="predicted"/>
<dbReference type="GO" id="GO:0000917">
    <property type="term" value="P:division septum assembly"/>
    <property type="evidence" value="ECO:0007669"/>
    <property type="project" value="UniProtKB-KW"/>
</dbReference>
<dbReference type="PANTHER" id="PTHR34981">
    <property type="entry name" value="CELL DIVISION PROTEIN ZAPA"/>
    <property type="match status" value="1"/>
</dbReference>
<comment type="function">
    <text evidence="7">Activator of cell division through the inhibition of FtsZ GTPase activity, therefore promoting FtsZ assembly into bundles of protofilaments necessary for the formation of the division Z ring. It is recruited early at mid-cell but it is not essential for cell division.</text>
</comment>
<protein>
    <recommendedName>
        <fullName evidence="2">Cell division protein ZapA</fullName>
    </recommendedName>
    <alternativeName>
        <fullName evidence="9">Z ring-associated protein ZapA</fullName>
    </alternativeName>
</protein>
<keyword evidence="5" id="KW-0717">Septation</keyword>
<evidence type="ECO:0000256" key="8">
    <source>
        <dbReference type="ARBA" id="ARBA00026068"/>
    </source>
</evidence>
<evidence type="ECO:0000256" key="1">
    <source>
        <dbReference type="ARBA" id="ARBA00004496"/>
    </source>
</evidence>
<comment type="subcellular location">
    <subcellularLocation>
        <location evidence="1">Cytoplasm</location>
    </subcellularLocation>
</comment>
<organism evidence="10 11">
    <name type="scientific">Carboxydocella sporoproducens DSM 16521</name>
    <dbReference type="NCBI Taxonomy" id="1121270"/>
    <lineage>
        <taxon>Bacteria</taxon>
        <taxon>Bacillati</taxon>
        <taxon>Bacillota</taxon>
        <taxon>Clostridia</taxon>
        <taxon>Eubacteriales</taxon>
        <taxon>Clostridiales Family XVI. Incertae Sedis</taxon>
        <taxon>Carboxydocella</taxon>
    </lineage>
</organism>
<dbReference type="GO" id="GO:0000921">
    <property type="term" value="P:septin ring assembly"/>
    <property type="evidence" value="ECO:0007669"/>
    <property type="project" value="TreeGrafter"/>
</dbReference>
<name>A0A1T4S3S9_9FIRM</name>
<accession>A0A1T4S3S9</accession>
<dbReference type="SUPFAM" id="SSF102829">
    <property type="entry name" value="Cell division protein ZapA-like"/>
    <property type="match status" value="1"/>
</dbReference>
<dbReference type="InterPro" id="IPR036192">
    <property type="entry name" value="Cell_div_ZapA-like_sf"/>
</dbReference>
<evidence type="ECO:0000256" key="7">
    <source>
        <dbReference type="ARBA" id="ARBA00024910"/>
    </source>
</evidence>
<evidence type="ECO:0000256" key="4">
    <source>
        <dbReference type="ARBA" id="ARBA00022618"/>
    </source>
</evidence>
<gene>
    <name evidence="10" type="ORF">SAMN02745885_02421</name>
</gene>
<evidence type="ECO:0000256" key="6">
    <source>
        <dbReference type="ARBA" id="ARBA00023306"/>
    </source>
</evidence>
<dbReference type="GO" id="GO:0030428">
    <property type="term" value="C:cell septum"/>
    <property type="evidence" value="ECO:0007669"/>
    <property type="project" value="TreeGrafter"/>
</dbReference>
<comment type="subunit">
    <text evidence="8">Homodimer. Interacts with FtsZ.</text>
</comment>
<keyword evidence="3" id="KW-0963">Cytoplasm</keyword>
<dbReference type="GO" id="GO:0032153">
    <property type="term" value="C:cell division site"/>
    <property type="evidence" value="ECO:0007669"/>
    <property type="project" value="TreeGrafter"/>
</dbReference>
<dbReference type="Gene3D" id="6.10.250.790">
    <property type="match status" value="1"/>
</dbReference>
<keyword evidence="11" id="KW-1185">Reference proteome</keyword>
<evidence type="ECO:0000256" key="5">
    <source>
        <dbReference type="ARBA" id="ARBA00023210"/>
    </source>
</evidence>
<dbReference type="Pfam" id="PF05164">
    <property type="entry name" value="ZapA"/>
    <property type="match status" value="1"/>
</dbReference>
<dbReference type="EMBL" id="FUXM01000042">
    <property type="protein sequence ID" value="SKA22949.1"/>
    <property type="molecule type" value="Genomic_DNA"/>
</dbReference>
<dbReference type="OrthoDB" id="9808604at2"/>
<evidence type="ECO:0000313" key="11">
    <source>
        <dbReference type="Proteomes" id="UP000189933"/>
    </source>
</evidence>
<dbReference type="GO" id="GO:0005829">
    <property type="term" value="C:cytosol"/>
    <property type="evidence" value="ECO:0007669"/>
    <property type="project" value="TreeGrafter"/>
</dbReference>
<reference evidence="11" key="1">
    <citation type="submission" date="2017-02" db="EMBL/GenBank/DDBJ databases">
        <authorList>
            <person name="Varghese N."/>
            <person name="Submissions S."/>
        </authorList>
    </citation>
    <scope>NUCLEOTIDE SEQUENCE [LARGE SCALE GENOMIC DNA]</scope>
    <source>
        <strain evidence="11">DSM 16521</strain>
    </source>
</reference>
<keyword evidence="4 10" id="KW-0132">Cell division</keyword>
<dbReference type="GO" id="GO:0043093">
    <property type="term" value="P:FtsZ-dependent cytokinesis"/>
    <property type="evidence" value="ECO:0007669"/>
    <property type="project" value="TreeGrafter"/>
</dbReference>
<evidence type="ECO:0000256" key="2">
    <source>
        <dbReference type="ARBA" id="ARBA00015195"/>
    </source>
</evidence>